<evidence type="ECO:0000256" key="1">
    <source>
        <dbReference type="SAM" id="MobiDB-lite"/>
    </source>
</evidence>
<proteinExistence type="predicted"/>
<evidence type="ECO:0000313" key="3">
    <source>
        <dbReference type="Proteomes" id="UP001054945"/>
    </source>
</evidence>
<comment type="caution">
    <text evidence="2">The sequence shown here is derived from an EMBL/GenBank/DDBJ whole genome shotgun (WGS) entry which is preliminary data.</text>
</comment>
<protein>
    <submittedName>
        <fullName evidence="2">Uncharacterized protein</fullName>
    </submittedName>
</protein>
<dbReference type="Proteomes" id="UP001054945">
    <property type="component" value="Unassembled WGS sequence"/>
</dbReference>
<feature type="compositionally biased region" description="Polar residues" evidence="1">
    <location>
        <begin position="42"/>
        <end position="58"/>
    </location>
</feature>
<feature type="region of interest" description="Disordered" evidence="1">
    <location>
        <begin position="42"/>
        <end position="74"/>
    </location>
</feature>
<sequence length="110" mass="12590">MKEKGTSQALTSSKGVTVLEVTNNLLYDPYMKYQNRWRTSLKTDIPQSSRQQEYNSYLSGPRERSPNHQKLCTPSNRNLRMWRTSAHPSAMMGLCSGRSSFLIKDDSSAR</sequence>
<dbReference type="AlphaFoldDB" id="A0AAV4XVK5"/>
<reference evidence="2 3" key="1">
    <citation type="submission" date="2021-06" db="EMBL/GenBank/DDBJ databases">
        <title>Caerostris extrusa draft genome.</title>
        <authorList>
            <person name="Kono N."/>
            <person name="Arakawa K."/>
        </authorList>
    </citation>
    <scope>NUCLEOTIDE SEQUENCE [LARGE SCALE GENOMIC DNA]</scope>
</reference>
<name>A0AAV4XVK5_CAEEX</name>
<dbReference type="EMBL" id="BPLR01018395">
    <property type="protein sequence ID" value="GIY99205.1"/>
    <property type="molecule type" value="Genomic_DNA"/>
</dbReference>
<keyword evidence="3" id="KW-1185">Reference proteome</keyword>
<gene>
    <name evidence="2" type="ORF">CEXT_470431</name>
</gene>
<organism evidence="2 3">
    <name type="scientific">Caerostris extrusa</name>
    <name type="common">Bark spider</name>
    <name type="synonym">Caerostris bankana</name>
    <dbReference type="NCBI Taxonomy" id="172846"/>
    <lineage>
        <taxon>Eukaryota</taxon>
        <taxon>Metazoa</taxon>
        <taxon>Ecdysozoa</taxon>
        <taxon>Arthropoda</taxon>
        <taxon>Chelicerata</taxon>
        <taxon>Arachnida</taxon>
        <taxon>Araneae</taxon>
        <taxon>Araneomorphae</taxon>
        <taxon>Entelegynae</taxon>
        <taxon>Araneoidea</taxon>
        <taxon>Araneidae</taxon>
        <taxon>Caerostris</taxon>
    </lineage>
</organism>
<accession>A0AAV4XVK5</accession>
<evidence type="ECO:0000313" key="2">
    <source>
        <dbReference type="EMBL" id="GIY99205.1"/>
    </source>
</evidence>